<protein>
    <submittedName>
        <fullName evidence="2">Uncharacterized protein</fullName>
    </submittedName>
</protein>
<gene>
    <name evidence="2" type="ORF">J4Q44_G00327710</name>
</gene>
<feature type="region of interest" description="Disordered" evidence="1">
    <location>
        <begin position="1"/>
        <end position="53"/>
    </location>
</feature>
<comment type="caution">
    <text evidence="2">The sequence shown here is derived from an EMBL/GenBank/DDBJ whole genome shotgun (WGS) entry which is preliminary data.</text>
</comment>
<dbReference type="Proteomes" id="UP001356427">
    <property type="component" value="Unassembled WGS sequence"/>
</dbReference>
<proteinExistence type="predicted"/>
<keyword evidence="3" id="KW-1185">Reference proteome</keyword>
<dbReference type="EMBL" id="JAGTTL010000032">
    <property type="protein sequence ID" value="KAK6296629.1"/>
    <property type="molecule type" value="Genomic_DNA"/>
</dbReference>
<name>A0AAN8Q9M0_9TELE</name>
<organism evidence="2 3">
    <name type="scientific">Coregonus suidteri</name>
    <dbReference type="NCBI Taxonomy" id="861788"/>
    <lineage>
        <taxon>Eukaryota</taxon>
        <taxon>Metazoa</taxon>
        <taxon>Chordata</taxon>
        <taxon>Craniata</taxon>
        <taxon>Vertebrata</taxon>
        <taxon>Euteleostomi</taxon>
        <taxon>Actinopterygii</taxon>
        <taxon>Neopterygii</taxon>
        <taxon>Teleostei</taxon>
        <taxon>Protacanthopterygii</taxon>
        <taxon>Salmoniformes</taxon>
        <taxon>Salmonidae</taxon>
        <taxon>Coregoninae</taxon>
        <taxon>Coregonus</taxon>
    </lineage>
</organism>
<evidence type="ECO:0000256" key="1">
    <source>
        <dbReference type="SAM" id="MobiDB-lite"/>
    </source>
</evidence>
<dbReference type="AlphaFoldDB" id="A0AAN8Q9M0"/>
<sequence length="53" mass="5829">MKELFGQAPITDPMAMQTGRSRVQGTDMDRMSSYHTGDASPVSPGREPNIIFD</sequence>
<evidence type="ECO:0000313" key="2">
    <source>
        <dbReference type="EMBL" id="KAK6296629.1"/>
    </source>
</evidence>
<reference evidence="2 3" key="1">
    <citation type="submission" date="2021-04" db="EMBL/GenBank/DDBJ databases">
        <authorList>
            <person name="De Guttry C."/>
            <person name="Zahm M."/>
            <person name="Klopp C."/>
            <person name="Cabau C."/>
            <person name="Louis A."/>
            <person name="Berthelot C."/>
            <person name="Parey E."/>
            <person name="Roest Crollius H."/>
            <person name="Montfort J."/>
            <person name="Robinson-Rechavi M."/>
            <person name="Bucao C."/>
            <person name="Bouchez O."/>
            <person name="Gislard M."/>
            <person name="Lluch J."/>
            <person name="Milhes M."/>
            <person name="Lampietro C."/>
            <person name="Lopez Roques C."/>
            <person name="Donnadieu C."/>
            <person name="Braasch I."/>
            <person name="Desvignes T."/>
            <person name="Postlethwait J."/>
            <person name="Bobe J."/>
            <person name="Wedekind C."/>
            <person name="Guiguen Y."/>
        </authorList>
    </citation>
    <scope>NUCLEOTIDE SEQUENCE [LARGE SCALE GENOMIC DNA]</scope>
    <source>
        <strain evidence="2">Cs_M1</strain>
        <tissue evidence="2">Blood</tissue>
    </source>
</reference>
<accession>A0AAN8Q9M0</accession>
<evidence type="ECO:0000313" key="3">
    <source>
        <dbReference type="Proteomes" id="UP001356427"/>
    </source>
</evidence>